<feature type="domain" description="DDH" evidence="1">
    <location>
        <begin position="18"/>
        <end position="163"/>
    </location>
</feature>
<dbReference type="EC" id="3.6.1.1" evidence="3"/>
<dbReference type="Gene3D" id="3.90.1640.10">
    <property type="entry name" value="inorganic pyrophosphatase (n-terminal core)"/>
    <property type="match status" value="1"/>
</dbReference>
<dbReference type="EMBL" id="CAADRM010000168">
    <property type="protein sequence ID" value="VFU19223.1"/>
    <property type="molecule type" value="Genomic_DNA"/>
</dbReference>
<evidence type="ECO:0000259" key="1">
    <source>
        <dbReference type="Pfam" id="PF01368"/>
    </source>
</evidence>
<dbReference type="Pfam" id="PF02272">
    <property type="entry name" value="DHHA1"/>
    <property type="match status" value="1"/>
</dbReference>
<dbReference type="GO" id="GO:0004427">
    <property type="term" value="F:inorganic diphosphate phosphatase activity"/>
    <property type="evidence" value="ECO:0007669"/>
    <property type="project" value="UniProtKB-EC"/>
</dbReference>
<sequence>MSKPDLEKLLSIVKGKRKVFIITHENPDPDSIASAFGLRYIFRKALGVTSVIAYSGIIGRVENQCMVKLLGIDMTPLNAVNLRNSSVVILVDCQPHTGNVVLPPGVTPNAVIDHHPLRKSSTKAEYIDVRKSIGSTSTIITQYIKQLGLPMDRSVATALFYGIKSDTRDLGRQSSDADIRASVYLFPSTLQKKLARIEHPEKPKDYFIELCSVLNNARIYGDVVVARVNMIGWPEMIGEYADELIQIEGIRWCLCYGRHNGSILFSIRTTRSSHMAGVLAHKICHGIGKGGGHETFAAGKIDLAQALKKVKDPEDILVKRFLKEVSPRGAEPAMLISRDKAEIKPSEPGVNV</sequence>
<dbReference type="AlphaFoldDB" id="A0A485M906"/>
<dbReference type="Pfam" id="PF01368">
    <property type="entry name" value="DHH"/>
    <property type="match status" value="1"/>
</dbReference>
<dbReference type="GO" id="GO:0003676">
    <property type="term" value="F:nucleic acid binding"/>
    <property type="evidence" value="ECO:0007669"/>
    <property type="project" value="InterPro"/>
</dbReference>
<protein>
    <submittedName>
        <fullName evidence="3">Putative manganese-dependent inorganic pyrophosphatase</fullName>
        <ecNumber evidence="3">3.6.1.1</ecNumber>
    </submittedName>
</protein>
<gene>
    <name evidence="3" type="primary">ppaC</name>
    <name evidence="3" type="ORF">SCFA_990032</name>
</gene>
<dbReference type="SUPFAM" id="SSF64182">
    <property type="entry name" value="DHH phosphoesterases"/>
    <property type="match status" value="1"/>
</dbReference>
<evidence type="ECO:0000313" key="3">
    <source>
        <dbReference type="EMBL" id="VFU19223.1"/>
    </source>
</evidence>
<keyword evidence="3" id="KW-0378">Hydrolase</keyword>
<accession>A0A485M906</accession>
<name>A0A485M906_9ZZZZ</name>
<evidence type="ECO:0000259" key="2">
    <source>
        <dbReference type="Pfam" id="PF02272"/>
    </source>
</evidence>
<dbReference type="InterPro" id="IPR001667">
    <property type="entry name" value="DDH_dom"/>
</dbReference>
<reference evidence="3" key="1">
    <citation type="submission" date="2019-03" db="EMBL/GenBank/DDBJ databases">
        <authorList>
            <person name="Hao L."/>
        </authorList>
    </citation>
    <scope>NUCLEOTIDE SEQUENCE</scope>
</reference>
<dbReference type="InterPro" id="IPR051319">
    <property type="entry name" value="Oligoribo/pAp-PDE_c-di-AMP_PDE"/>
</dbReference>
<dbReference type="PANTHER" id="PTHR47618:SF1">
    <property type="entry name" value="BIFUNCTIONAL OLIGORIBONUCLEASE AND PAP PHOSPHATASE NRNA"/>
    <property type="match status" value="1"/>
</dbReference>
<dbReference type="PANTHER" id="PTHR47618">
    <property type="entry name" value="BIFUNCTIONAL OLIGORIBONUCLEASE AND PAP PHOSPHATASE NRNA"/>
    <property type="match status" value="1"/>
</dbReference>
<proteinExistence type="predicted"/>
<dbReference type="InterPro" id="IPR003156">
    <property type="entry name" value="DHHA1_dom"/>
</dbReference>
<dbReference type="InterPro" id="IPR038763">
    <property type="entry name" value="DHH_sf"/>
</dbReference>
<feature type="domain" description="DHHA1" evidence="2">
    <location>
        <begin position="223"/>
        <end position="310"/>
    </location>
</feature>
<organism evidence="3">
    <name type="scientific">anaerobic digester metagenome</name>
    <dbReference type="NCBI Taxonomy" id="1263854"/>
    <lineage>
        <taxon>unclassified sequences</taxon>
        <taxon>metagenomes</taxon>
        <taxon>ecological metagenomes</taxon>
    </lineage>
</organism>